<gene>
    <name evidence="1" type="ORF">D4Z93_07275</name>
</gene>
<protein>
    <submittedName>
        <fullName evidence="1">DUF4317 family protein</fullName>
    </submittedName>
</protein>
<dbReference type="EMBL" id="CP032416">
    <property type="protein sequence ID" value="AYD40333.1"/>
    <property type="molecule type" value="Genomic_DNA"/>
</dbReference>
<keyword evidence="2" id="KW-1185">Reference proteome</keyword>
<reference evidence="1 2" key="1">
    <citation type="journal article" date="2019" name="Int. J. Syst. Evol. Microbiol.">
        <title>Clostridium fermenticellae sp. nov., isolated from the mud in a fermentation cellar for the production of the Chinese liquor, baijiu.</title>
        <authorList>
            <person name="Xu P.X."/>
            <person name="Chai L.J."/>
            <person name="Qiu T."/>
            <person name="Zhang X.J."/>
            <person name="Lu Z.M."/>
            <person name="Xiao C."/>
            <person name="Wang S.T."/>
            <person name="Shen C.H."/>
            <person name="Shi J.S."/>
            <person name="Xu Z.H."/>
        </authorList>
    </citation>
    <scope>NUCLEOTIDE SEQUENCE [LARGE SCALE GENOMIC DNA]</scope>
    <source>
        <strain evidence="1 2">JN500901</strain>
    </source>
</reference>
<sequence>MNKKDLADIRKEFKINSYMLKIKQIYSVYLKKDNAQIIIKEKLDFNVESDEVKELYLNNFKKVLTGSIDSRIFELPFKSKNTVENLEKNDNLIDSQQILYNTLKSDGDISELVDQFVDKIGKNFNYDNDIVINFVRAEYYKADKKENNDSDLPEDPEEYVQAIDFILCSINKVDVPKKVLKFDYSEMKFKSNSILDLTINLNSPLDGFMFPSFCSEYVDVNKLLYYSSKSSQVNANFVENILECDTKPSASEEKESFNAIIETALGTAKPNVIQNMYESIYEKLDLEDDEDVDELTFDMKDVSQVLGENGVENTEVVKNAFEEVCGGNYNFKVKNVIPDFEKKSIKIENDAISIAIPPDMLSNIKQIRNKEGKKCLLIELSDDILINGIKLQTEKE</sequence>
<evidence type="ECO:0000313" key="1">
    <source>
        <dbReference type="EMBL" id="AYD40333.1"/>
    </source>
</evidence>
<dbReference type="Pfam" id="PF14199">
    <property type="entry name" value="DUF4317"/>
    <property type="match status" value="1"/>
</dbReference>
<name>A0A386H471_9CLOT</name>
<dbReference type="KEGG" id="cfer:D4Z93_07275"/>
<dbReference type="RefSeq" id="WP_119971905.1">
    <property type="nucleotide sequence ID" value="NZ_CP032416.1"/>
</dbReference>
<dbReference type="OrthoDB" id="1642058at2"/>
<dbReference type="Proteomes" id="UP000266301">
    <property type="component" value="Chromosome"/>
</dbReference>
<accession>A0A386H471</accession>
<dbReference type="InterPro" id="IPR025466">
    <property type="entry name" value="DUF4317"/>
</dbReference>
<dbReference type="AlphaFoldDB" id="A0A386H471"/>
<evidence type="ECO:0000313" key="2">
    <source>
        <dbReference type="Proteomes" id="UP000266301"/>
    </source>
</evidence>
<proteinExistence type="predicted"/>
<organism evidence="1 2">
    <name type="scientific">Clostridium fermenticellae</name>
    <dbReference type="NCBI Taxonomy" id="2068654"/>
    <lineage>
        <taxon>Bacteria</taxon>
        <taxon>Bacillati</taxon>
        <taxon>Bacillota</taxon>
        <taxon>Clostridia</taxon>
        <taxon>Eubacteriales</taxon>
        <taxon>Clostridiaceae</taxon>
        <taxon>Clostridium</taxon>
    </lineage>
</organism>